<keyword evidence="2" id="KW-1185">Reference proteome</keyword>
<proteinExistence type="predicted"/>
<sequence>MINAQCQDRFMPPYLPAEAADALTVKELYRTQWTIETAFQRLGQHLHSELDTLAMLWIKQCGSKPDGIVA</sequence>
<organism evidence="1 2">
    <name type="scientific">Thiorhodococcus mannitoliphagus</name>
    <dbReference type="NCBI Taxonomy" id="329406"/>
    <lineage>
        <taxon>Bacteria</taxon>
        <taxon>Pseudomonadati</taxon>
        <taxon>Pseudomonadota</taxon>
        <taxon>Gammaproteobacteria</taxon>
        <taxon>Chromatiales</taxon>
        <taxon>Chromatiaceae</taxon>
        <taxon>Thiorhodococcus</taxon>
    </lineage>
</organism>
<evidence type="ECO:0000313" key="2">
    <source>
        <dbReference type="Proteomes" id="UP000471640"/>
    </source>
</evidence>
<dbReference type="EMBL" id="JAAIJR010000255">
    <property type="protein sequence ID" value="NEX23627.1"/>
    <property type="molecule type" value="Genomic_DNA"/>
</dbReference>
<evidence type="ECO:0000313" key="1">
    <source>
        <dbReference type="EMBL" id="NEX23627.1"/>
    </source>
</evidence>
<dbReference type="RefSeq" id="WP_164657050.1">
    <property type="nucleotide sequence ID" value="NZ_JAAIJR010000255.1"/>
</dbReference>
<gene>
    <name evidence="1" type="ORF">G3480_25690</name>
</gene>
<reference evidence="1 2" key="2">
    <citation type="submission" date="2020-02" db="EMBL/GenBank/DDBJ databases">
        <title>Genome sequences of Thiorhodococcus mannitoliphagus and Thiorhodococcus minor, purple sulfur photosynthetic bacteria in the gammaproteobacterial family, Chromatiaceae.</title>
        <authorList>
            <person name="Aviles F.A."/>
            <person name="Meyer T.E."/>
            <person name="Kyndt J.A."/>
        </authorList>
    </citation>
    <scope>NUCLEOTIDE SEQUENCE [LARGE SCALE GENOMIC DNA]</scope>
    <source>
        <strain evidence="1 2">DSM 18266</strain>
    </source>
</reference>
<name>A0A6P1DZ85_9GAMM</name>
<dbReference type="AlphaFoldDB" id="A0A6P1DZ85"/>
<dbReference type="Proteomes" id="UP000471640">
    <property type="component" value="Unassembled WGS sequence"/>
</dbReference>
<reference evidence="2" key="1">
    <citation type="journal article" date="2020" name="Microbiol. Resour. Announc.">
        <title>Draft Genome Sequences of Thiorhodococcus mannitoliphagus and Thiorhodococcus minor, Purple Sulfur Photosynthetic Bacteria in the Gammaproteobacterial Family Chromatiaceae.</title>
        <authorList>
            <person name="Aviles F.A."/>
            <person name="Meyer T.E."/>
            <person name="Kyndt J.A."/>
        </authorList>
    </citation>
    <scope>NUCLEOTIDE SEQUENCE [LARGE SCALE GENOMIC DNA]</scope>
    <source>
        <strain evidence="2">DSM 18266</strain>
    </source>
</reference>
<comment type="caution">
    <text evidence="1">The sequence shown here is derived from an EMBL/GenBank/DDBJ whole genome shotgun (WGS) entry which is preliminary data.</text>
</comment>
<protein>
    <submittedName>
        <fullName evidence="1">Transposase</fullName>
    </submittedName>
</protein>
<accession>A0A6P1DZ85</accession>